<dbReference type="Proteomes" id="UP000295718">
    <property type="component" value="Unassembled WGS sequence"/>
</dbReference>
<dbReference type="Gene3D" id="3.40.190.10">
    <property type="entry name" value="Periplasmic binding protein-like II"/>
    <property type="match status" value="2"/>
</dbReference>
<dbReference type="InterPro" id="IPR050490">
    <property type="entry name" value="Bact_solute-bd_prot1"/>
</dbReference>
<keyword evidence="2" id="KW-0813">Transport</keyword>
<feature type="compositionally biased region" description="Low complexity" evidence="3">
    <location>
        <begin position="29"/>
        <end position="47"/>
    </location>
</feature>
<dbReference type="STRING" id="1469948.GCA_000732725_03101"/>
<feature type="region of interest" description="Disordered" evidence="3">
    <location>
        <begin position="29"/>
        <end position="58"/>
    </location>
</feature>
<dbReference type="OrthoDB" id="367242at2"/>
<dbReference type="InterPro" id="IPR006059">
    <property type="entry name" value="SBP"/>
</dbReference>
<feature type="signal peptide" evidence="4">
    <location>
        <begin position="1"/>
        <end position="20"/>
    </location>
</feature>
<dbReference type="Pfam" id="PF01547">
    <property type="entry name" value="SBP_bac_1"/>
    <property type="match status" value="1"/>
</dbReference>
<dbReference type="PROSITE" id="PS51257">
    <property type="entry name" value="PROKAR_LIPOPROTEIN"/>
    <property type="match status" value="1"/>
</dbReference>
<feature type="chain" id="PRO_5039605559" evidence="4">
    <location>
        <begin position="21"/>
        <end position="463"/>
    </location>
</feature>
<reference evidence="5 6" key="1">
    <citation type="submission" date="2019-03" db="EMBL/GenBank/DDBJ databases">
        <title>Genomic Encyclopedia of Type Strains, Phase IV (KMG-IV): sequencing the most valuable type-strain genomes for metagenomic binning, comparative biology and taxonomic classification.</title>
        <authorList>
            <person name="Goeker M."/>
        </authorList>
    </citation>
    <scope>NUCLEOTIDE SEQUENCE [LARGE SCALE GENOMIC DNA]</scope>
    <source>
        <strain evidence="5 6">DSM 100556</strain>
    </source>
</reference>
<dbReference type="SUPFAM" id="SSF53850">
    <property type="entry name" value="Periplasmic binding protein-like II"/>
    <property type="match status" value="1"/>
</dbReference>
<keyword evidence="4" id="KW-0732">Signal</keyword>
<protein>
    <submittedName>
        <fullName evidence="5">Carbohydrate ABC transporter substrate-binding protein (CUT1 family)</fullName>
    </submittedName>
</protein>
<dbReference type="PANTHER" id="PTHR43649:SF29">
    <property type="entry name" value="OSMOPROTECTIVE COMPOUNDS-BINDING PROTEIN GGTB"/>
    <property type="match status" value="1"/>
</dbReference>
<dbReference type="AlphaFoldDB" id="A0A4V6NGM6"/>
<dbReference type="EMBL" id="SLUO01000009">
    <property type="protein sequence ID" value="TCL57252.1"/>
    <property type="molecule type" value="Genomic_DNA"/>
</dbReference>
<organism evidence="5 6">
    <name type="scientific">Kineothrix alysoides</name>
    <dbReference type="NCBI Taxonomy" id="1469948"/>
    <lineage>
        <taxon>Bacteria</taxon>
        <taxon>Bacillati</taxon>
        <taxon>Bacillota</taxon>
        <taxon>Clostridia</taxon>
        <taxon>Lachnospirales</taxon>
        <taxon>Lachnospiraceae</taxon>
        <taxon>Kineothrix</taxon>
    </lineage>
</organism>
<dbReference type="PANTHER" id="PTHR43649">
    <property type="entry name" value="ARABINOSE-BINDING PROTEIN-RELATED"/>
    <property type="match status" value="1"/>
</dbReference>
<evidence type="ECO:0000256" key="2">
    <source>
        <dbReference type="ARBA" id="ARBA00022448"/>
    </source>
</evidence>
<comment type="caution">
    <text evidence="5">The sequence shown here is derived from an EMBL/GenBank/DDBJ whole genome shotgun (WGS) entry which is preliminary data.</text>
</comment>
<comment type="similarity">
    <text evidence="1">Belongs to the bacterial solute-binding protein 1 family.</text>
</comment>
<dbReference type="RefSeq" id="WP_031391746.1">
    <property type="nucleotide sequence ID" value="NZ_JPNB01000002.1"/>
</dbReference>
<evidence type="ECO:0000313" key="6">
    <source>
        <dbReference type="Proteomes" id="UP000295718"/>
    </source>
</evidence>
<keyword evidence="6" id="KW-1185">Reference proteome</keyword>
<proteinExistence type="inferred from homology"/>
<gene>
    <name evidence="5" type="ORF">EDD76_109114</name>
</gene>
<evidence type="ECO:0000256" key="1">
    <source>
        <dbReference type="ARBA" id="ARBA00008520"/>
    </source>
</evidence>
<accession>A0A4V6NGM6</accession>
<evidence type="ECO:0000313" key="5">
    <source>
        <dbReference type="EMBL" id="TCL57252.1"/>
    </source>
</evidence>
<name>A0A4V6NGM6_9FIRM</name>
<sequence length="463" mass="50279">MKKKLLSLLLSVGMITSLLSGCGVSTNTGSAAQTESSSTAAAETGETAETETKTETASTGKEVQITWMFWDDLEATEDLITKGYKEVIDRFNNDYAGTYHVNVITTNLEEYDTKLNALIAAKDTPDLFICNPGPNLTQYVDAGVAADLTDILTNQEKDWYNSFSGGIFERITYDGKIMAVPTNFAAACVFYNTEIFEAAGVKAPSTYEELLSACQKIKEAGYTPISCSAGTAWCLSMVAGYLCDRVGGPDNLQKIADHQMEWTDPTFIDAGNKLKELSQYFQATAAGDSNDQATAAFYNGEAAMLIQGSWVIGQVNGNNPDFEPKCGVFQFPAVTGGADPNRMIVKTDNLVMSSTTENPDAVIALMKYFTDETAQKYTAEIGGKIPVVNNVEIDYTKAPAQLSYVQDILANMTGTFGFYNESLASVEAGDVFDNAMVDIFLGNTTSDEAFQKVQSFYEKNVWK</sequence>
<evidence type="ECO:0000256" key="4">
    <source>
        <dbReference type="SAM" id="SignalP"/>
    </source>
</evidence>
<evidence type="ECO:0000256" key="3">
    <source>
        <dbReference type="SAM" id="MobiDB-lite"/>
    </source>
</evidence>